<comment type="caution">
    <text evidence="2">The sequence shown here is derived from an EMBL/GenBank/DDBJ whole genome shotgun (WGS) entry which is preliminary data.</text>
</comment>
<feature type="compositionally biased region" description="Basic and acidic residues" evidence="1">
    <location>
        <begin position="33"/>
        <end position="48"/>
    </location>
</feature>
<accession>A0A928Y647</accession>
<organism evidence="2 3">
    <name type="scientific">candidate division WWE3 bacterium</name>
    <dbReference type="NCBI Taxonomy" id="2053526"/>
    <lineage>
        <taxon>Bacteria</taxon>
        <taxon>Katanobacteria</taxon>
    </lineage>
</organism>
<evidence type="ECO:0000313" key="3">
    <source>
        <dbReference type="Proteomes" id="UP000710385"/>
    </source>
</evidence>
<sequence>MTAFRTEEDLHQIDRDIEDGIRDAVDWLRGNRKTPDESGVYERTDRDTIPAPPPNCDEESLDIDVVIDDVA</sequence>
<dbReference type="Proteomes" id="UP000710385">
    <property type="component" value="Unassembled WGS sequence"/>
</dbReference>
<name>A0A928Y647_UNCKA</name>
<evidence type="ECO:0000313" key="2">
    <source>
        <dbReference type="EMBL" id="MBE7525142.1"/>
    </source>
</evidence>
<dbReference type="AlphaFoldDB" id="A0A928Y647"/>
<evidence type="ECO:0000256" key="1">
    <source>
        <dbReference type="SAM" id="MobiDB-lite"/>
    </source>
</evidence>
<feature type="region of interest" description="Disordered" evidence="1">
    <location>
        <begin position="33"/>
        <end position="59"/>
    </location>
</feature>
<proteinExistence type="predicted"/>
<reference evidence="2" key="1">
    <citation type="submission" date="2020-05" db="EMBL/GenBank/DDBJ databases">
        <title>High-Quality Genomes of Partial-Nitritation/Anammox System by Hierarchical Clustering Based Hybrid Assembly.</title>
        <authorList>
            <person name="Liu L."/>
            <person name="Wang Y."/>
            <person name="Che Y."/>
            <person name="Chen Y."/>
            <person name="Xia Y."/>
            <person name="Luo R."/>
            <person name="Cheng S.H."/>
            <person name="Zheng C."/>
            <person name="Zhang T."/>
        </authorList>
    </citation>
    <scope>NUCLEOTIDE SEQUENCE</scope>
    <source>
        <strain evidence="2">H1_PAT1</strain>
    </source>
</reference>
<gene>
    <name evidence="2" type="ORF">HS096_01985</name>
</gene>
<protein>
    <submittedName>
        <fullName evidence="2">Uncharacterized protein</fullName>
    </submittedName>
</protein>
<dbReference type="EMBL" id="JABTTY010000001">
    <property type="protein sequence ID" value="MBE7525142.1"/>
    <property type="molecule type" value="Genomic_DNA"/>
</dbReference>